<sequence length="50" mass="5925">MELIKSSEKILIKIYYQMSSSSIETDQITPSILRSNHNYVRDQKFNNVNF</sequence>
<protein>
    <submittedName>
        <fullName evidence="1">Uncharacterized protein</fullName>
    </submittedName>
</protein>
<gene>
    <name evidence="1" type="ORF">PPENT_87.1.T0890020</name>
</gene>
<dbReference type="AlphaFoldDB" id="A0A8S1WDY0"/>
<organism evidence="1 2">
    <name type="scientific">Paramecium pentaurelia</name>
    <dbReference type="NCBI Taxonomy" id="43138"/>
    <lineage>
        <taxon>Eukaryota</taxon>
        <taxon>Sar</taxon>
        <taxon>Alveolata</taxon>
        <taxon>Ciliophora</taxon>
        <taxon>Intramacronucleata</taxon>
        <taxon>Oligohymenophorea</taxon>
        <taxon>Peniculida</taxon>
        <taxon>Parameciidae</taxon>
        <taxon>Paramecium</taxon>
    </lineage>
</organism>
<dbReference type="EMBL" id="CAJJDO010000089">
    <property type="protein sequence ID" value="CAD8187333.1"/>
    <property type="molecule type" value="Genomic_DNA"/>
</dbReference>
<keyword evidence="2" id="KW-1185">Reference proteome</keyword>
<evidence type="ECO:0000313" key="1">
    <source>
        <dbReference type="EMBL" id="CAD8187333.1"/>
    </source>
</evidence>
<reference evidence="1" key="1">
    <citation type="submission" date="2021-01" db="EMBL/GenBank/DDBJ databases">
        <authorList>
            <consortium name="Genoscope - CEA"/>
            <person name="William W."/>
        </authorList>
    </citation>
    <scope>NUCLEOTIDE SEQUENCE</scope>
</reference>
<name>A0A8S1WDY0_9CILI</name>
<accession>A0A8S1WDY0</accession>
<evidence type="ECO:0000313" key="2">
    <source>
        <dbReference type="Proteomes" id="UP000689195"/>
    </source>
</evidence>
<comment type="caution">
    <text evidence="1">The sequence shown here is derived from an EMBL/GenBank/DDBJ whole genome shotgun (WGS) entry which is preliminary data.</text>
</comment>
<proteinExistence type="predicted"/>
<dbReference type="Proteomes" id="UP000689195">
    <property type="component" value="Unassembled WGS sequence"/>
</dbReference>